<comment type="caution">
    <text evidence="3">The sequence shown here is derived from an EMBL/GenBank/DDBJ whole genome shotgun (WGS) entry which is preliminary data.</text>
</comment>
<organism evidence="3 4">
    <name type="scientific">Hominibacterium faecale</name>
    <dbReference type="NCBI Taxonomy" id="2839743"/>
    <lineage>
        <taxon>Bacteria</taxon>
        <taxon>Bacillati</taxon>
        <taxon>Bacillota</taxon>
        <taxon>Clostridia</taxon>
        <taxon>Peptostreptococcales</taxon>
        <taxon>Anaerovoracaceae</taxon>
        <taxon>Hominibacterium</taxon>
    </lineage>
</organism>
<dbReference type="RefSeq" id="WP_269478788.1">
    <property type="nucleotide sequence ID" value="NZ_JAOSHN010000011.1"/>
</dbReference>
<sequence>MKVKKRISLVIALMMLMTVFAVPMLAYGKENKVKATPRSEGSGFYITNNSAGEGDIDDLYMDLNDSVQLYLFEMSSPITTLPSGWSWNSADTETITITSDGIINAVSRGYASITVTDDEGNILAALRVYCGYNESSGYVVKSAEGGSFDNNPYVDEYESLYTTLGTSSGNNTMKLKVGSDDETTINQTDWTWEVTNDDDNGDQILSLSETNSNGVTATGKQSGIVQVRAFNEIDDYTKVLTIYVGDAYDWYLVDGADNQEGFVGVNNTLNLYLKTIPENSVIPSDYNVAVEDIDDNPITGVVRIDKNGNKIGVTGLAESESALWIYAYVEKDGDTRWSPSYYLRAGSELLWIDKGSVDCQFTLFTKSKTAKVSSVYAYDDAVKTLTISSSVTASKDDVYNPGTYTVTSMKSDLLVGEDLNSITIPNTVTSIGAYAVGYDKFENSSGKEIYSKIPNFIIYGYSPTSAAANYAAANGFRYINIGSKPAQTISGASSFTKAYGSKAFNLGASASNGGALTFSSSNTKVAAVSASGVVTIKGTGKATITITAAATDLYGGGSKTVNITVTPKKVAGIKAKAGKKSMTVSWKKDTKASGYQITYAQKKNFKKGKKNVTISKNKTTKRAIKKLKSKKTYYVKVRAYKKAGSQKLYGAYSAVKKVKVK</sequence>
<dbReference type="SUPFAM" id="SSF49265">
    <property type="entry name" value="Fibronectin type III"/>
    <property type="match status" value="1"/>
</dbReference>
<dbReference type="InterPro" id="IPR013783">
    <property type="entry name" value="Ig-like_fold"/>
</dbReference>
<evidence type="ECO:0000256" key="1">
    <source>
        <dbReference type="SAM" id="SignalP"/>
    </source>
</evidence>
<dbReference type="InterPro" id="IPR008964">
    <property type="entry name" value="Invasin/intimin_cell_adhesion"/>
</dbReference>
<dbReference type="Gene3D" id="2.60.40.10">
    <property type="entry name" value="Immunoglobulins"/>
    <property type="match status" value="1"/>
</dbReference>
<dbReference type="PROSITE" id="PS50853">
    <property type="entry name" value="FN3"/>
    <property type="match status" value="1"/>
</dbReference>
<dbReference type="Pfam" id="PF00041">
    <property type="entry name" value="fn3"/>
    <property type="match status" value="1"/>
</dbReference>
<dbReference type="Proteomes" id="UP001065549">
    <property type="component" value="Unassembled WGS sequence"/>
</dbReference>
<evidence type="ECO:0000313" key="3">
    <source>
        <dbReference type="EMBL" id="MCU7380538.1"/>
    </source>
</evidence>
<dbReference type="Gene3D" id="2.60.40.1080">
    <property type="match status" value="2"/>
</dbReference>
<name>A0A9J6QYK3_9FIRM</name>
<feature type="domain" description="Fibronectin type-III" evidence="2">
    <location>
        <begin position="566"/>
        <end position="661"/>
    </location>
</feature>
<dbReference type="EMBL" id="JAOSHN010000011">
    <property type="protein sequence ID" value="MCU7380538.1"/>
    <property type="molecule type" value="Genomic_DNA"/>
</dbReference>
<accession>A0A9J6QYK3</accession>
<protein>
    <submittedName>
        <fullName evidence="3">Fibronectin type III domain-containing protein</fullName>
    </submittedName>
</protein>
<dbReference type="CDD" id="cd00063">
    <property type="entry name" value="FN3"/>
    <property type="match status" value="1"/>
</dbReference>
<feature type="signal peptide" evidence="1">
    <location>
        <begin position="1"/>
        <end position="21"/>
    </location>
</feature>
<proteinExistence type="predicted"/>
<dbReference type="InterPro" id="IPR036116">
    <property type="entry name" value="FN3_sf"/>
</dbReference>
<keyword evidence="4" id="KW-1185">Reference proteome</keyword>
<dbReference type="InterPro" id="IPR003343">
    <property type="entry name" value="Big_2"/>
</dbReference>
<evidence type="ECO:0000259" key="2">
    <source>
        <dbReference type="PROSITE" id="PS50853"/>
    </source>
</evidence>
<dbReference type="Pfam" id="PF02368">
    <property type="entry name" value="Big_2"/>
    <property type="match status" value="1"/>
</dbReference>
<keyword evidence="1" id="KW-0732">Signal</keyword>
<dbReference type="InterPro" id="IPR003961">
    <property type="entry name" value="FN3_dom"/>
</dbReference>
<gene>
    <name evidence="3" type="ORF">OBO34_19690</name>
</gene>
<dbReference type="SUPFAM" id="SSF49373">
    <property type="entry name" value="Invasin/intimin cell-adhesion fragments"/>
    <property type="match status" value="2"/>
</dbReference>
<reference evidence="3" key="1">
    <citation type="submission" date="2022-09" db="EMBL/GenBank/DDBJ databases">
        <title>Culturomic study of gut microbiota in children with autism spectrum disorder.</title>
        <authorList>
            <person name="Efimov B.A."/>
            <person name="Chaplin A.V."/>
            <person name="Sokolova S.R."/>
            <person name="Pikina A.P."/>
            <person name="Korzhanova M."/>
            <person name="Belova V."/>
            <person name="Korostin D."/>
        </authorList>
    </citation>
    <scope>NUCLEOTIDE SEQUENCE</scope>
    <source>
        <strain evidence="3">ASD5510</strain>
    </source>
</reference>
<dbReference type="AlphaFoldDB" id="A0A9J6QYK3"/>
<feature type="chain" id="PRO_5039918113" evidence="1">
    <location>
        <begin position="22"/>
        <end position="661"/>
    </location>
</feature>
<evidence type="ECO:0000313" key="4">
    <source>
        <dbReference type="Proteomes" id="UP001065549"/>
    </source>
</evidence>